<dbReference type="Proteomes" id="UP000444318">
    <property type="component" value="Unassembled WGS sequence"/>
</dbReference>
<name>A0A843SHU4_9BURK</name>
<gene>
    <name evidence="1" type="ORF">GEV01_21220</name>
</gene>
<protein>
    <submittedName>
        <fullName evidence="1">Uncharacterized protein</fullName>
    </submittedName>
</protein>
<keyword evidence="2" id="KW-1185">Reference proteome</keyword>
<evidence type="ECO:0000313" key="1">
    <source>
        <dbReference type="EMBL" id="MQA22038.1"/>
    </source>
</evidence>
<proteinExistence type="predicted"/>
<organism evidence="1 2">
    <name type="scientific">Rugamonas rivuli</name>
    <dbReference type="NCBI Taxonomy" id="2743358"/>
    <lineage>
        <taxon>Bacteria</taxon>
        <taxon>Pseudomonadati</taxon>
        <taxon>Pseudomonadota</taxon>
        <taxon>Betaproteobacteria</taxon>
        <taxon>Burkholderiales</taxon>
        <taxon>Oxalobacteraceae</taxon>
        <taxon>Telluria group</taxon>
        <taxon>Rugamonas</taxon>
    </lineage>
</organism>
<sequence>MTTPATPNEIGLEQAAAGMTLAAALLDANGSVLLPQDVALTDATLASLRRRGIERCVVWSTAEPVDPAALAAARAQRLQRLERLFRHSADSDGGARLLERLRSYREDQQP</sequence>
<evidence type="ECO:0000313" key="2">
    <source>
        <dbReference type="Proteomes" id="UP000444318"/>
    </source>
</evidence>
<dbReference type="RefSeq" id="WP_152807504.1">
    <property type="nucleotide sequence ID" value="NZ_WHUF01000005.1"/>
</dbReference>
<accession>A0A843SHU4</accession>
<dbReference type="AlphaFoldDB" id="A0A843SHU4"/>
<dbReference type="EMBL" id="WHUF01000005">
    <property type="protein sequence ID" value="MQA22038.1"/>
    <property type="molecule type" value="Genomic_DNA"/>
</dbReference>
<reference evidence="1 2" key="1">
    <citation type="submission" date="2019-10" db="EMBL/GenBank/DDBJ databases">
        <title>Two novel species isolated from a subtropical stream in China.</title>
        <authorList>
            <person name="Lu H."/>
        </authorList>
    </citation>
    <scope>NUCLEOTIDE SEQUENCE [LARGE SCALE GENOMIC DNA]</scope>
    <source>
        <strain evidence="1 2">FT103W</strain>
    </source>
</reference>
<comment type="caution">
    <text evidence="1">The sequence shown here is derived from an EMBL/GenBank/DDBJ whole genome shotgun (WGS) entry which is preliminary data.</text>
</comment>